<evidence type="ECO:0000313" key="3">
    <source>
        <dbReference type="EMBL" id="KZM33846.1"/>
    </source>
</evidence>
<dbReference type="OrthoDB" id="4336304at2"/>
<evidence type="ECO:0000313" key="4">
    <source>
        <dbReference type="Proteomes" id="UP000076447"/>
    </source>
</evidence>
<evidence type="ECO:0008006" key="5">
    <source>
        <dbReference type="Google" id="ProtNLM"/>
    </source>
</evidence>
<keyword evidence="2" id="KW-0812">Transmembrane</keyword>
<feature type="compositionally biased region" description="Low complexity" evidence="1">
    <location>
        <begin position="72"/>
        <end position="102"/>
    </location>
</feature>
<dbReference type="EMBL" id="LRIE01000083">
    <property type="protein sequence ID" value="KZM33846.1"/>
    <property type="molecule type" value="Genomic_DNA"/>
</dbReference>
<feature type="region of interest" description="Disordered" evidence="1">
    <location>
        <begin position="1"/>
        <end position="21"/>
    </location>
</feature>
<name>A0A163Q6M5_9CELL</name>
<comment type="caution">
    <text evidence="3">The sequence shown here is derived from an EMBL/GenBank/DDBJ whole genome shotgun (WGS) entry which is preliminary data.</text>
</comment>
<dbReference type="AlphaFoldDB" id="A0A163Q6M5"/>
<accession>A0A163Q6M5</accession>
<reference evidence="3 4" key="1">
    <citation type="submission" date="2016-01" db="EMBL/GenBank/DDBJ databases">
        <title>Genome sequence of Oerskovia enterophila VJag, an agar and cellulose degrading bacterium.</title>
        <authorList>
            <person name="Poehlein A."/>
            <person name="Jag V."/>
            <person name="Bengelsdorf F."/>
            <person name="Duerre P."/>
            <person name="Daniel R."/>
        </authorList>
    </citation>
    <scope>NUCLEOTIDE SEQUENCE [LARGE SCALE GENOMIC DNA]</scope>
    <source>
        <strain evidence="3 4">VJag</strain>
    </source>
</reference>
<sequence length="418" mass="41964">MNVTPRLTARPRRLTARPAGPVRLPAPARVARTAGAAALVGALLTGALAAPAGALVLPGTPVVAGPVAGTGAAPSGTATSTVDGAATADSAAAPASDEPPAARTTWAVEPATAEGPDGRVSYRVTVDPGGQAVEHVTVTNFSDHPATFDVYASDGVVTADGQFDLLSAGTAPTDGGSWITLGEGETAGPSQRVEIAAESSATIPFTVAVPADATPGDHPAGVVAALARAEGDGSSVTFDTRVGARLHLRVAGDLAPALALTDVRATYEPSWNPFAPGSVRVEYSVANEGNVRLGADTQAAVAGLFGWNAREVVAPARREVLPGQDAGGAVVIDGVWPLGKVSGDLTTTPLVVGDDVVEVTLTPTAATYGAWALPWVQLGSLLVLVGVVLAAVRARRRREARTQARIDAAVAARAAQRA</sequence>
<organism evidence="3 4">
    <name type="scientific">Oerskovia enterophila</name>
    <dbReference type="NCBI Taxonomy" id="43678"/>
    <lineage>
        <taxon>Bacteria</taxon>
        <taxon>Bacillati</taxon>
        <taxon>Actinomycetota</taxon>
        <taxon>Actinomycetes</taxon>
        <taxon>Micrococcales</taxon>
        <taxon>Cellulomonadaceae</taxon>
        <taxon>Oerskovia</taxon>
    </lineage>
</organism>
<keyword evidence="2" id="KW-1133">Transmembrane helix</keyword>
<gene>
    <name evidence="3" type="ORF">OJAG_33300</name>
</gene>
<proteinExistence type="predicted"/>
<feature type="region of interest" description="Disordered" evidence="1">
    <location>
        <begin position="72"/>
        <end position="104"/>
    </location>
</feature>
<dbReference type="PATRIC" id="fig|43678.3.peg.3490"/>
<feature type="transmembrane region" description="Helical" evidence="2">
    <location>
        <begin position="368"/>
        <end position="392"/>
    </location>
</feature>
<protein>
    <recommendedName>
        <fullName evidence="5">DUF916 domain-containing protein</fullName>
    </recommendedName>
</protein>
<evidence type="ECO:0000256" key="1">
    <source>
        <dbReference type="SAM" id="MobiDB-lite"/>
    </source>
</evidence>
<dbReference type="STRING" id="43678.OJAG_33300"/>
<dbReference type="Proteomes" id="UP000076447">
    <property type="component" value="Unassembled WGS sequence"/>
</dbReference>
<keyword evidence="2" id="KW-0472">Membrane</keyword>
<evidence type="ECO:0000256" key="2">
    <source>
        <dbReference type="SAM" id="Phobius"/>
    </source>
</evidence>